<proteinExistence type="predicted"/>
<keyword evidence="2" id="KW-1185">Reference proteome</keyword>
<protein>
    <submittedName>
        <fullName evidence="1">Uncharacterized protein</fullName>
    </submittedName>
</protein>
<organism evidence="1 2">
    <name type="scientific">Deinococcus rufus</name>
    <dbReference type="NCBI Taxonomy" id="2136097"/>
    <lineage>
        <taxon>Bacteria</taxon>
        <taxon>Thermotogati</taxon>
        <taxon>Deinococcota</taxon>
        <taxon>Deinococci</taxon>
        <taxon>Deinococcales</taxon>
        <taxon>Deinococcaceae</taxon>
        <taxon>Deinococcus</taxon>
    </lineage>
</organism>
<dbReference type="Proteomes" id="UP001595803">
    <property type="component" value="Unassembled WGS sequence"/>
</dbReference>
<dbReference type="EMBL" id="JBHRZG010000011">
    <property type="protein sequence ID" value="MFC3833406.1"/>
    <property type="molecule type" value="Genomic_DNA"/>
</dbReference>
<reference evidence="2" key="1">
    <citation type="journal article" date="2019" name="Int. J. Syst. Evol. Microbiol.">
        <title>The Global Catalogue of Microorganisms (GCM) 10K type strain sequencing project: providing services to taxonomists for standard genome sequencing and annotation.</title>
        <authorList>
            <consortium name="The Broad Institute Genomics Platform"/>
            <consortium name="The Broad Institute Genome Sequencing Center for Infectious Disease"/>
            <person name="Wu L."/>
            <person name="Ma J."/>
        </authorList>
    </citation>
    <scope>NUCLEOTIDE SEQUENCE [LARGE SCALE GENOMIC DNA]</scope>
    <source>
        <strain evidence="2">CCTCC AB 2017081</strain>
    </source>
</reference>
<name>A0ABV7Z7K5_9DEIO</name>
<comment type="caution">
    <text evidence="1">The sequence shown here is derived from an EMBL/GenBank/DDBJ whole genome shotgun (WGS) entry which is preliminary data.</text>
</comment>
<evidence type="ECO:0000313" key="2">
    <source>
        <dbReference type="Proteomes" id="UP001595803"/>
    </source>
</evidence>
<gene>
    <name evidence="1" type="ORF">ACFOSB_11115</name>
</gene>
<dbReference type="RefSeq" id="WP_380101931.1">
    <property type="nucleotide sequence ID" value="NZ_JBHRZG010000011.1"/>
</dbReference>
<sequence>MSLAPAQAAYAQAQHALKALWPELEFAGRLIDLRREHGDLDTEAWGDAHAELEAVIGYTEAREAYDTALDDLIGWGRGVVALMWPRYAARFRGASQAEVLAQLSDRGRWGGLAQILLRLPAP</sequence>
<accession>A0ABV7Z7K5</accession>
<evidence type="ECO:0000313" key="1">
    <source>
        <dbReference type="EMBL" id="MFC3833406.1"/>
    </source>
</evidence>